<evidence type="ECO:0000313" key="2">
    <source>
        <dbReference type="Proteomes" id="UP000197138"/>
    </source>
</evidence>
<comment type="caution">
    <text evidence="1">The sequence shown here is derived from an EMBL/GenBank/DDBJ whole genome shotgun (WGS) entry which is preliminary data.</text>
</comment>
<accession>A0A218WL42</accession>
<dbReference type="AlphaFoldDB" id="A0A218WL42"/>
<reference evidence="2" key="1">
    <citation type="journal article" date="2017" name="Plant J.">
        <title>The pomegranate (Punica granatum L.) genome and the genomics of punicalagin biosynthesis.</title>
        <authorList>
            <person name="Qin G."/>
            <person name="Xu C."/>
            <person name="Ming R."/>
            <person name="Tang H."/>
            <person name="Guyot R."/>
            <person name="Kramer E.M."/>
            <person name="Hu Y."/>
            <person name="Yi X."/>
            <person name="Qi Y."/>
            <person name="Xu X."/>
            <person name="Gao Z."/>
            <person name="Pan H."/>
            <person name="Jian J."/>
            <person name="Tian Y."/>
            <person name="Yue Z."/>
            <person name="Xu Y."/>
        </authorList>
    </citation>
    <scope>NUCLEOTIDE SEQUENCE [LARGE SCALE GENOMIC DNA]</scope>
    <source>
        <strain evidence="2">cv. Dabenzi</strain>
    </source>
</reference>
<protein>
    <submittedName>
        <fullName evidence="1">Uncharacterized protein</fullName>
    </submittedName>
</protein>
<dbReference type="EMBL" id="MTKT01003950">
    <property type="protein sequence ID" value="OWM73547.1"/>
    <property type="molecule type" value="Genomic_DNA"/>
</dbReference>
<proteinExistence type="predicted"/>
<evidence type="ECO:0000313" key="1">
    <source>
        <dbReference type="EMBL" id="OWM73547.1"/>
    </source>
</evidence>
<organism evidence="1 2">
    <name type="scientific">Punica granatum</name>
    <name type="common">Pomegranate</name>
    <dbReference type="NCBI Taxonomy" id="22663"/>
    <lineage>
        <taxon>Eukaryota</taxon>
        <taxon>Viridiplantae</taxon>
        <taxon>Streptophyta</taxon>
        <taxon>Embryophyta</taxon>
        <taxon>Tracheophyta</taxon>
        <taxon>Spermatophyta</taxon>
        <taxon>Magnoliopsida</taxon>
        <taxon>eudicotyledons</taxon>
        <taxon>Gunneridae</taxon>
        <taxon>Pentapetalae</taxon>
        <taxon>rosids</taxon>
        <taxon>malvids</taxon>
        <taxon>Myrtales</taxon>
        <taxon>Lythraceae</taxon>
        <taxon>Punica</taxon>
    </lineage>
</organism>
<sequence length="137" mass="15269">MIRTAAAIESKEPISSQPSPPRKLLLLCSVQQQLQGSTNEFIVQTRLYEASTKPQCTLPKLKAQTPISNDLLLLAFASTSCAAGSTLATPIFPAQWLRLLPIYSLDARRKFYIIKFSPRSEPKHRRCHGWMSPTGLT</sequence>
<dbReference type="Proteomes" id="UP000197138">
    <property type="component" value="Unassembled WGS sequence"/>
</dbReference>
<name>A0A218WL42_PUNGR</name>
<gene>
    <name evidence="1" type="ORF">CDL15_Pgr026646</name>
</gene>